<name>A0ABS2RFZ4_9ACTN</name>
<evidence type="ECO:0000313" key="5">
    <source>
        <dbReference type="EMBL" id="MBM7797925.1"/>
    </source>
</evidence>
<sequence length="506" mass="53288">MKGKSCSNLAELRSAYVDGALSPADEQLLLRHLSDCAGCRAEVAEIRQLREMLNRAGASTREPSPPDLSHRLVSIAGQDAAAPLWSRPFRRTRPGALPSTRRALRRRITTVVAVVGSMVATTAGVGYAAAPPLELPAVADPSAGARAEFATMLAQLPLANDAVNAVMMVTGSSLESAADGAWPRPAPATGARLDDRANLALLERAVGAATTVGYAGMQQVTVPRTGHTISARVRATFQPGQGTQLAVSNSKGRRLVEGFVPAPATSRVVNRDLLTLLLERYPLTGVAGAEVAGRSATMLEAVDPATRVVRARWWIDDHSGLLLWQESYDASGALIRAAGFTSVRVSNDEGFMEHLAPRLAVPTTTATLTLSSAGELASQGWFCRDELAGLSLVRLRSGGDADPSGVLHMVYSDGLSTISVFEVRGALTAAPAGSSWDPTLAAYISDGLPRMATWQSGATVFTVVSDGPAALRRSAVRSLPHQPALSRTTMDRVQAGWSRIFDLANG</sequence>
<evidence type="ECO:0000256" key="1">
    <source>
        <dbReference type="ARBA" id="ARBA00023015"/>
    </source>
</evidence>
<comment type="caution">
    <text evidence="5">The sequence shown here is derived from an EMBL/GenBank/DDBJ whole genome shotgun (WGS) entry which is preliminary data.</text>
</comment>
<organism evidence="5 6">
    <name type="scientific">Microlunatus panaciterrae</name>
    <dbReference type="NCBI Taxonomy" id="400768"/>
    <lineage>
        <taxon>Bacteria</taxon>
        <taxon>Bacillati</taxon>
        <taxon>Actinomycetota</taxon>
        <taxon>Actinomycetes</taxon>
        <taxon>Propionibacteriales</taxon>
        <taxon>Propionibacteriaceae</taxon>
        <taxon>Microlunatus</taxon>
    </lineage>
</organism>
<dbReference type="Proteomes" id="UP000704762">
    <property type="component" value="Unassembled WGS sequence"/>
</dbReference>
<dbReference type="EMBL" id="JAFBCF010000001">
    <property type="protein sequence ID" value="MBM7797925.1"/>
    <property type="molecule type" value="Genomic_DNA"/>
</dbReference>
<evidence type="ECO:0000256" key="3">
    <source>
        <dbReference type="SAM" id="Phobius"/>
    </source>
</evidence>
<feature type="domain" description="Putative zinc-finger" evidence="4">
    <location>
        <begin position="6"/>
        <end position="40"/>
    </location>
</feature>
<evidence type="ECO:0000256" key="2">
    <source>
        <dbReference type="ARBA" id="ARBA00023163"/>
    </source>
</evidence>
<keyword evidence="6" id="KW-1185">Reference proteome</keyword>
<dbReference type="Gene3D" id="2.50.20.10">
    <property type="entry name" value="Lipoprotein localisation LolA/LolB/LppX"/>
    <property type="match status" value="1"/>
</dbReference>
<keyword evidence="3" id="KW-0812">Transmembrane</keyword>
<dbReference type="RefSeq" id="WP_204916550.1">
    <property type="nucleotide sequence ID" value="NZ_BAAAQP010000011.1"/>
</dbReference>
<reference evidence="5 6" key="1">
    <citation type="submission" date="2021-01" db="EMBL/GenBank/DDBJ databases">
        <title>Sequencing the genomes of 1000 actinobacteria strains.</title>
        <authorList>
            <person name="Klenk H.-P."/>
        </authorList>
    </citation>
    <scope>NUCLEOTIDE SEQUENCE [LARGE SCALE GENOMIC DNA]</scope>
    <source>
        <strain evidence="5 6">DSM 18662</strain>
    </source>
</reference>
<protein>
    <submittedName>
        <fullName evidence="5">Anti-sigma-YlaC factor YlaD</fullName>
    </submittedName>
</protein>
<dbReference type="InterPro" id="IPR027383">
    <property type="entry name" value="Znf_put"/>
</dbReference>
<gene>
    <name evidence="5" type="ORF">JOE57_000846</name>
</gene>
<keyword evidence="2" id="KW-0804">Transcription</keyword>
<evidence type="ECO:0000313" key="6">
    <source>
        <dbReference type="Proteomes" id="UP000704762"/>
    </source>
</evidence>
<evidence type="ECO:0000259" key="4">
    <source>
        <dbReference type="Pfam" id="PF13490"/>
    </source>
</evidence>
<keyword evidence="3" id="KW-0472">Membrane</keyword>
<keyword evidence="1" id="KW-0805">Transcription regulation</keyword>
<proteinExistence type="predicted"/>
<dbReference type="Gene3D" id="1.10.10.1320">
    <property type="entry name" value="Anti-sigma factor, zinc-finger domain"/>
    <property type="match status" value="1"/>
</dbReference>
<dbReference type="Pfam" id="PF13490">
    <property type="entry name" value="zf-HC2"/>
    <property type="match status" value="1"/>
</dbReference>
<dbReference type="InterPro" id="IPR041916">
    <property type="entry name" value="Anti_sigma_zinc_sf"/>
</dbReference>
<feature type="transmembrane region" description="Helical" evidence="3">
    <location>
        <begin position="108"/>
        <end position="130"/>
    </location>
</feature>
<keyword evidence="3" id="KW-1133">Transmembrane helix</keyword>
<accession>A0ABS2RFZ4</accession>